<evidence type="ECO:0000313" key="2">
    <source>
        <dbReference type="EMBL" id="EAR26461.1"/>
    </source>
</evidence>
<dbReference type="AlphaFoldDB" id="A4CFN4"/>
<sequence length="127" mass="14793">MNGTVRQDEVLGHLDQRLLILENNKWETWFGKHPGIVLGVVIASLSTAFWMYHTWQIERLEKNFNTQITELKSQNKGRIDWLKEQQTERLSSLKDKCSLEKSQINNQLLQCNSATEKHNKAIKKADS</sequence>
<organism evidence="2 3">
    <name type="scientific">Pseudoalteromonas tunicata D2</name>
    <dbReference type="NCBI Taxonomy" id="87626"/>
    <lineage>
        <taxon>Bacteria</taxon>
        <taxon>Pseudomonadati</taxon>
        <taxon>Pseudomonadota</taxon>
        <taxon>Gammaproteobacteria</taxon>
        <taxon>Alteromonadales</taxon>
        <taxon>Pseudoalteromonadaceae</taxon>
        <taxon>Pseudoalteromonas</taxon>
    </lineage>
</organism>
<keyword evidence="1" id="KW-0472">Membrane</keyword>
<feature type="transmembrane region" description="Helical" evidence="1">
    <location>
        <begin position="35"/>
        <end position="52"/>
    </location>
</feature>
<evidence type="ECO:0000256" key="1">
    <source>
        <dbReference type="SAM" id="Phobius"/>
    </source>
</evidence>
<proteinExistence type="predicted"/>
<dbReference type="HOGENOM" id="CLU_1968702_0_0_6"/>
<protein>
    <submittedName>
        <fullName evidence="2">Uncharacterized protein</fullName>
    </submittedName>
</protein>
<dbReference type="OrthoDB" id="9961708at2"/>
<dbReference type="RefSeq" id="WP_009839323.1">
    <property type="nucleotide sequence ID" value="NZ_AAOH01000014.1"/>
</dbReference>
<keyword evidence="1" id="KW-0812">Transmembrane</keyword>
<gene>
    <name evidence="2" type="ORF">PTD2_04721</name>
</gene>
<dbReference type="Proteomes" id="UP000006201">
    <property type="component" value="Unassembled WGS sequence"/>
</dbReference>
<name>A4CFN4_9GAMM</name>
<accession>A4CFN4</accession>
<comment type="caution">
    <text evidence="2">The sequence shown here is derived from an EMBL/GenBank/DDBJ whole genome shotgun (WGS) entry which is preliminary data.</text>
</comment>
<evidence type="ECO:0000313" key="3">
    <source>
        <dbReference type="Proteomes" id="UP000006201"/>
    </source>
</evidence>
<keyword evidence="3" id="KW-1185">Reference proteome</keyword>
<reference evidence="2 3" key="1">
    <citation type="submission" date="2006-02" db="EMBL/GenBank/DDBJ databases">
        <authorList>
            <person name="Moran M.A."/>
            <person name="Kjelleberg S."/>
            <person name="Egan S."/>
            <person name="Saunders N."/>
            <person name="Thomas T."/>
            <person name="Ferriera S."/>
            <person name="Johnson J."/>
            <person name="Kravitz S."/>
            <person name="Halpern A."/>
            <person name="Remington K."/>
            <person name="Beeson K."/>
            <person name="Tran B."/>
            <person name="Rogers Y.-H."/>
            <person name="Friedman R."/>
            <person name="Venter J.C."/>
        </authorList>
    </citation>
    <scope>NUCLEOTIDE SEQUENCE [LARGE SCALE GENOMIC DNA]</scope>
    <source>
        <strain evidence="2 3">D2</strain>
    </source>
</reference>
<dbReference type="EMBL" id="AAOH01000014">
    <property type="protein sequence ID" value="EAR26461.1"/>
    <property type="molecule type" value="Genomic_DNA"/>
</dbReference>
<dbReference type="STRING" id="87626.PTD2_04721"/>
<keyword evidence="1" id="KW-1133">Transmembrane helix</keyword>